<feature type="compositionally biased region" description="Polar residues" evidence="1">
    <location>
        <begin position="319"/>
        <end position="330"/>
    </location>
</feature>
<reference evidence="2 3" key="1">
    <citation type="submission" date="2016-02" db="EMBL/GenBank/DDBJ databases">
        <title>Genome analysis of coral dinoflagellate symbionts highlights evolutionary adaptations to a symbiotic lifestyle.</title>
        <authorList>
            <person name="Aranda M."/>
            <person name="Li Y."/>
            <person name="Liew Y.J."/>
            <person name="Baumgarten S."/>
            <person name="Simakov O."/>
            <person name="Wilson M."/>
            <person name="Piel J."/>
            <person name="Ashoor H."/>
            <person name="Bougouffa S."/>
            <person name="Bajic V.B."/>
            <person name="Ryu T."/>
            <person name="Ravasi T."/>
            <person name="Bayer T."/>
            <person name="Micklem G."/>
            <person name="Kim H."/>
            <person name="Bhak J."/>
            <person name="Lajeunesse T.C."/>
            <person name="Voolstra C.R."/>
        </authorList>
    </citation>
    <scope>NUCLEOTIDE SEQUENCE [LARGE SCALE GENOMIC DNA]</scope>
    <source>
        <strain evidence="2 3">CCMP2467</strain>
    </source>
</reference>
<organism evidence="2 3">
    <name type="scientific">Symbiodinium microadriaticum</name>
    <name type="common">Dinoflagellate</name>
    <name type="synonym">Zooxanthella microadriatica</name>
    <dbReference type="NCBI Taxonomy" id="2951"/>
    <lineage>
        <taxon>Eukaryota</taxon>
        <taxon>Sar</taxon>
        <taxon>Alveolata</taxon>
        <taxon>Dinophyceae</taxon>
        <taxon>Suessiales</taxon>
        <taxon>Symbiodiniaceae</taxon>
        <taxon>Symbiodinium</taxon>
    </lineage>
</organism>
<dbReference type="AlphaFoldDB" id="A0A1Q9F0D9"/>
<keyword evidence="3" id="KW-1185">Reference proteome</keyword>
<protein>
    <submittedName>
        <fullName evidence="2">Uncharacterized protein</fullName>
    </submittedName>
</protein>
<accession>A0A1Q9F0D9</accession>
<comment type="caution">
    <text evidence="2">The sequence shown here is derived from an EMBL/GenBank/DDBJ whole genome shotgun (WGS) entry which is preliminary data.</text>
</comment>
<feature type="region of interest" description="Disordered" evidence="1">
    <location>
        <begin position="315"/>
        <end position="334"/>
    </location>
</feature>
<sequence>MDRRFRYPNILNQKLEINGSGLRLQPGSAYVIMGTLEPILQGDVWYLSVSTRMRSPVRVLGWDTWVNPAGTESGTEFPEDAGNDECISRASSGTGVGPPALLCQDSIPGVDDCRWGASMLPSQSHQKHQSEADAHGGNNTDPGSCCDITGFFDIGGGFHSCAPPSEPETVKSWLSRWTTLPWEHVWLSCDGSHIGLDTVLGAFQQVLIRVRAKLRGGGSKKDGFDKADTDKLKKHLLGKGVPESLIDARVNDVLQVVSPAQLSDIYRSLEPWVALKAAVKQRVRLVTAEEMKQHKARSKTSASSVNNLAHDPWTECDPWQQSRNAGSSAPPTHPPRATIELLSEFFCNEDGTHPNVISEVENGCSGVCLMTSEQVEMLTSFGTALSDQECAAVVIGTISPQVGAFSCEEITVVAQHSEAGRVLLKGFLVNLGDKQLRIQPDDDIISVAPKNTEVVTVEVVEQYCREWSSIRNNPLRFAFKSIDGLQAAVTSSWSRRFFKNKVACSPDEATSFHAFAKVLQPELQKLLRQSGVGGVFLTPKNTSGDGPSSNFRIVWGEGNDLEKALIAARANPAVCGVVRGKGNLGWRVQVKEYARYDVATSCMYVASPMPVDFDREAVQAALTSFAWDAIPLRQLNAHSWLIGSDGPPPKETLTVQGTLVLLREESRKSKSKPESAVVAAPARFRRALDDHILTANIAAQSSAPAVQTSRSSVKAPFAATPPQIDALRAEFEERLGEVNAQVQDVICQVQKANTESKTAQNNTTQKIGELQEVCSQQQARLQAVELGVQTMAASMCTKEDLSSVLATALAQQSSELRSWLSKRTPDASPSHEPQKSAKHA</sequence>
<proteinExistence type="predicted"/>
<evidence type="ECO:0000313" key="2">
    <source>
        <dbReference type="EMBL" id="OLQ13135.1"/>
    </source>
</evidence>
<dbReference type="Proteomes" id="UP000186817">
    <property type="component" value="Unassembled WGS sequence"/>
</dbReference>
<feature type="region of interest" description="Disordered" evidence="1">
    <location>
        <begin position="815"/>
        <end position="840"/>
    </location>
</feature>
<evidence type="ECO:0000256" key="1">
    <source>
        <dbReference type="SAM" id="MobiDB-lite"/>
    </source>
</evidence>
<gene>
    <name evidence="2" type="ORF">AK812_SmicGene2884</name>
</gene>
<dbReference type="EMBL" id="LSRX01000032">
    <property type="protein sequence ID" value="OLQ13135.1"/>
    <property type="molecule type" value="Genomic_DNA"/>
</dbReference>
<name>A0A1Q9F0D9_SYMMI</name>
<dbReference type="OrthoDB" id="423054at2759"/>
<evidence type="ECO:0000313" key="3">
    <source>
        <dbReference type="Proteomes" id="UP000186817"/>
    </source>
</evidence>